<name>A0A8J7SM57_9BACT</name>
<dbReference type="GO" id="GO:0009435">
    <property type="term" value="P:NAD+ biosynthetic process"/>
    <property type="evidence" value="ECO:0007669"/>
    <property type="project" value="InterPro"/>
</dbReference>
<dbReference type="AlphaFoldDB" id="A0A8J7SM57"/>
<accession>A0A8J7SM57</accession>
<sequence length="67" mass="7672">MLRSSPPQQNNFVGNCISCFHNLNLSFYIILEKLHACLENLSPEVQMPEDLRKAAEAPLLRMLEQSK</sequence>
<dbReference type="GO" id="GO:0008987">
    <property type="term" value="F:quinolinate synthetase A activity"/>
    <property type="evidence" value="ECO:0007669"/>
    <property type="project" value="InterPro"/>
</dbReference>
<keyword evidence="2" id="KW-1185">Reference proteome</keyword>
<dbReference type="GO" id="GO:0051539">
    <property type="term" value="F:4 iron, 4 sulfur cluster binding"/>
    <property type="evidence" value="ECO:0007669"/>
    <property type="project" value="InterPro"/>
</dbReference>
<dbReference type="RefSeq" id="WP_200310900.1">
    <property type="nucleotide sequence ID" value="NZ_JAENIM010000034.1"/>
</dbReference>
<proteinExistence type="predicted"/>
<evidence type="ECO:0000313" key="2">
    <source>
        <dbReference type="Proteomes" id="UP000624703"/>
    </source>
</evidence>
<gene>
    <name evidence="1" type="ORF">JIN82_06880</name>
</gene>
<protein>
    <submittedName>
        <fullName evidence="1">Uncharacterized protein</fullName>
    </submittedName>
</protein>
<comment type="caution">
    <text evidence="1">The sequence shown here is derived from an EMBL/GenBank/DDBJ whole genome shotgun (WGS) entry which is preliminary data.</text>
</comment>
<organism evidence="1 2">
    <name type="scientific">Persicirhabdus sediminis</name>
    <dbReference type="NCBI Taxonomy" id="454144"/>
    <lineage>
        <taxon>Bacteria</taxon>
        <taxon>Pseudomonadati</taxon>
        <taxon>Verrucomicrobiota</taxon>
        <taxon>Verrucomicrobiia</taxon>
        <taxon>Verrucomicrobiales</taxon>
        <taxon>Verrucomicrobiaceae</taxon>
        <taxon>Persicirhabdus</taxon>
    </lineage>
</organism>
<evidence type="ECO:0000313" key="1">
    <source>
        <dbReference type="EMBL" id="MBK1790878.1"/>
    </source>
</evidence>
<dbReference type="InterPro" id="IPR036094">
    <property type="entry name" value="NadA_sf"/>
</dbReference>
<dbReference type="EMBL" id="JAENIM010000034">
    <property type="protein sequence ID" value="MBK1790878.1"/>
    <property type="molecule type" value="Genomic_DNA"/>
</dbReference>
<reference evidence="1" key="1">
    <citation type="submission" date="2021-01" db="EMBL/GenBank/DDBJ databases">
        <title>Modified the classification status of verrucomicrobia.</title>
        <authorList>
            <person name="Feng X."/>
        </authorList>
    </citation>
    <scope>NUCLEOTIDE SEQUENCE</scope>
    <source>
        <strain evidence="1">_KCTC 22039</strain>
    </source>
</reference>
<dbReference type="SUPFAM" id="SSF142754">
    <property type="entry name" value="NadA-like"/>
    <property type="match status" value="1"/>
</dbReference>
<dbReference type="Proteomes" id="UP000624703">
    <property type="component" value="Unassembled WGS sequence"/>
</dbReference>